<gene>
    <name evidence="3" type="ordered locus">Caka_0899</name>
</gene>
<feature type="transmembrane region" description="Helical" evidence="1">
    <location>
        <begin position="56"/>
        <end position="74"/>
    </location>
</feature>
<keyword evidence="4" id="KW-1185">Reference proteome</keyword>
<dbReference type="STRING" id="583355.Caka_0899"/>
<keyword evidence="1" id="KW-0812">Transmembrane</keyword>
<feature type="chain" id="PRO_5003070924" evidence="2">
    <location>
        <begin position="21"/>
        <end position="78"/>
    </location>
</feature>
<dbReference type="KEGG" id="caa:Caka_0899"/>
<keyword evidence="1" id="KW-0472">Membrane</keyword>
<evidence type="ECO:0000313" key="3">
    <source>
        <dbReference type="EMBL" id="ADE53921.1"/>
    </source>
</evidence>
<dbReference type="EMBL" id="CP001998">
    <property type="protein sequence ID" value="ADE53921.1"/>
    <property type="molecule type" value="Genomic_DNA"/>
</dbReference>
<dbReference type="HOGENOM" id="CLU_2615969_0_0_0"/>
<accession>D5EQS8</accession>
<keyword evidence="1" id="KW-1133">Transmembrane helix</keyword>
<proteinExistence type="predicted"/>
<evidence type="ECO:0000313" key="4">
    <source>
        <dbReference type="Proteomes" id="UP000000925"/>
    </source>
</evidence>
<evidence type="ECO:0000256" key="1">
    <source>
        <dbReference type="SAM" id="Phobius"/>
    </source>
</evidence>
<keyword evidence="2" id="KW-0732">Signal</keyword>
<organism evidence="3 4">
    <name type="scientific">Coraliomargarita akajimensis (strain DSM 45221 / IAM 15411 / JCM 23193 / KCTC 12865 / 04OKA010-24)</name>
    <dbReference type="NCBI Taxonomy" id="583355"/>
    <lineage>
        <taxon>Bacteria</taxon>
        <taxon>Pseudomonadati</taxon>
        <taxon>Verrucomicrobiota</taxon>
        <taxon>Opitutia</taxon>
        <taxon>Puniceicoccales</taxon>
        <taxon>Coraliomargaritaceae</taxon>
        <taxon>Coraliomargarita</taxon>
    </lineage>
</organism>
<reference evidence="3 4" key="1">
    <citation type="journal article" date="2010" name="Stand. Genomic Sci.">
        <title>Complete genome sequence of Coraliomargarita akajimensis type strain (04OKA010-24).</title>
        <authorList>
            <person name="Mavromatis K."/>
            <person name="Abt B."/>
            <person name="Brambilla E."/>
            <person name="Lapidus A."/>
            <person name="Copeland A."/>
            <person name="Deshpande S."/>
            <person name="Nolan M."/>
            <person name="Lucas S."/>
            <person name="Tice H."/>
            <person name="Cheng J.F."/>
            <person name="Han C."/>
            <person name="Detter J.C."/>
            <person name="Woyke T."/>
            <person name="Goodwin L."/>
            <person name="Pitluck S."/>
            <person name="Held B."/>
            <person name="Brettin T."/>
            <person name="Tapia R."/>
            <person name="Ivanova N."/>
            <person name="Mikhailova N."/>
            <person name="Pati A."/>
            <person name="Liolios K."/>
            <person name="Chen A."/>
            <person name="Palaniappan K."/>
            <person name="Land M."/>
            <person name="Hauser L."/>
            <person name="Chang Y.J."/>
            <person name="Jeffries C.D."/>
            <person name="Rohde M."/>
            <person name="Goker M."/>
            <person name="Bristow J."/>
            <person name="Eisen J.A."/>
            <person name="Markowitz V."/>
            <person name="Hugenholtz P."/>
            <person name="Klenk H.P."/>
            <person name="Kyrpides N.C."/>
        </authorList>
    </citation>
    <scope>NUCLEOTIDE SEQUENCE [LARGE SCALE GENOMIC DNA]</scope>
    <source>
        <strain evidence="4">DSM 45221 / IAM 15411 / JCM 23193 / KCTC 12865</strain>
    </source>
</reference>
<dbReference type="Proteomes" id="UP000000925">
    <property type="component" value="Chromosome"/>
</dbReference>
<feature type="signal peptide" evidence="2">
    <location>
        <begin position="1"/>
        <end position="20"/>
    </location>
</feature>
<dbReference type="AlphaFoldDB" id="D5EQS8"/>
<evidence type="ECO:0000256" key="2">
    <source>
        <dbReference type="SAM" id="SignalP"/>
    </source>
</evidence>
<sequence>MNTRRFTLVVGLAAISSLQAAGVSVVSASMSPSADVFCNLGASTESILNWLGVAEFGTYLLALGLLGFTIVAMLRRRA</sequence>
<name>D5EQS8_CORAD</name>
<protein>
    <submittedName>
        <fullName evidence="3">Uncharacterized protein</fullName>
    </submittedName>
</protein>